<dbReference type="RefSeq" id="WP_076104494.1">
    <property type="nucleotide sequence ID" value="NZ_MKQK01000047.1"/>
</dbReference>
<comment type="caution">
    <text evidence="2">The sequence shown here is derived from an EMBL/GenBank/DDBJ whole genome shotgun (WGS) entry which is preliminary data.</text>
</comment>
<name>A0AB36J407_9BACL</name>
<protein>
    <recommendedName>
        <fullName evidence="4">Transposase</fullName>
    </recommendedName>
</protein>
<accession>A0AB36J407</accession>
<evidence type="ECO:0008006" key="4">
    <source>
        <dbReference type="Google" id="ProtNLM"/>
    </source>
</evidence>
<evidence type="ECO:0000256" key="1">
    <source>
        <dbReference type="SAM" id="MobiDB-lite"/>
    </source>
</evidence>
<sequence>MTVIICSTVRCPYPNCGHTGDVITVNHCRTAHEMERKELFGRFGKPQSIGYDPQAANKNLEGHTPVQRLNIGYPSDSINAKDRRSARSKGR</sequence>
<reference evidence="2 3" key="1">
    <citation type="submission" date="2016-10" db="EMBL/GenBank/DDBJ databases">
        <title>Paenibacillus species isolates.</title>
        <authorList>
            <person name="Beno S.M."/>
        </authorList>
    </citation>
    <scope>NUCLEOTIDE SEQUENCE [LARGE SCALE GENOMIC DNA]</scope>
    <source>
        <strain evidence="2 3">FSL H7-0918</strain>
    </source>
</reference>
<evidence type="ECO:0000313" key="2">
    <source>
        <dbReference type="EMBL" id="OME10415.1"/>
    </source>
</evidence>
<proteinExistence type="predicted"/>
<dbReference type="EMBL" id="MPTO01000048">
    <property type="protein sequence ID" value="OME10415.1"/>
    <property type="molecule type" value="Genomic_DNA"/>
</dbReference>
<evidence type="ECO:0000313" key="3">
    <source>
        <dbReference type="Proteomes" id="UP000187323"/>
    </source>
</evidence>
<dbReference type="Proteomes" id="UP000187323">
    <property type="component" value="Unassembled WGS sequence"/>
</dbReference>
<dbReference type="AlphaFoldDB" id="A0AB36J407"/>
<gene>
    <name evidence="2" type="ORF">BSK47_30790</name>
</gene>
<feature type="region of interest" description="Disordered" evidence="1">
    <location>
        <begin position="52"/>
        <end position="91"/>
    </location>
</feature>
<organism evidence="2 3">
    <name type="scientific">Paenibacillus odorifer</name>
    <dbReference type="NCBI Taxonomy" id="189426"/>
    <lineage>
        <taxon>Bacteria</taxon>
        <taxon>Bacillati</taxon>
        <taxon>Bacillota</taxon>
        <taxon>Bacilli</taxon>
        <taxon>Bacillales</taxon>
        <taxon>Paenibacillaceae</taxon>
        <taxon>Paenibacillus</taxon>
    </lineage>
</organism>